<dbReference type="OrthoDB" id="1658288at2759"/>
<keyword evidence="4" id="KW-1185">Reference proteome</keyword>
<evidence type="ECO:0000313" key="3">
    <source>
        <dbReference type="EMBL" id="CAF9904679.1"/>
    </source>
</evidence>
<dbReference type="PROSITE" id="PS50011">
    <property type="entry name" value="PROTEIN_KINASE_DOM"/>
    <property type="match status" value="1"/>
</dbReference>
<dbReference type="PANTHER" id="PTHR37542">
    <property type="entry name" value="HELO DOMAIN-CONTAINING PROTEIN-RELATED"/>
    <property type="match status" value="1"/>
</dbReference>
<dbReference type="InterPro" id="IPR029058">
    <property type="entry name" value="AB_hydrolase_fold"/>
</dbReference>
<proteinExistence type="predicted"/>
<dbReference type="InterPro" id="IPR000719">
    <property type="entry name" value="Prot_kinase_dom"/>
</dbReference>
<dbReference type="SUPFAM" id="SSF53474">
    <property type="entry name" value="alpha/beta-Hydrolases"/>
    <property type="match status" value="1"/>
</dbReference>
<dbReference type="GO" id="GO:0005524">
    <property type="term" value="F:ATP binding"/>
    <property type="evidence" value="ECO:0007669"/>
    <property type="project" value="InterPro"/>
</dbReference>
<sequence>MASPELPFCTYRICNIPPDFDDAALRAIIPLEKDERIMISSISPDYDASRFSSQTGTITWSTTPRHLQGLVSDESTTTSITAEFGLLGDDGALTVRGNEVTVDSHFTGLTPLNPGPENNELAVDIVAVTGIGGKPFMSWQHSSGAMWLRDFVPWDVPTVQVFTYGYPSKLRRSGSHALLFDYTTAFMHELRRLSMRNGLEPRPLILIGHSFGGLIIKQAIVEAAANPNEYGRLFNSIYSIFFFGVPHRGLNTAALEDMVAKEPTKGLIEELKEGSTLVRSLSEKFPEIAKSIKVVTCHELLETPTMQCTDGVWKRTGPPEMMVNESSACMFLPNEERLPIYANHSMIAKLPNSQGSEYHTIKDYLIAHSAAAPAAVRRRLLKQQCAVVLSEVHNLAEFVYAIVCMVKKEKLEAITFKRHMAHELSFLEAFGGFLVDDELGAILDDPRLSAKYPQRISNLLQKLKITFSSFTRLAMNYHEPYRKAVQHRIHVSTRDQAQESPAVETTAVLSEKILQDPEVSDGLFSEDSLNAILQNCLRSTQGLKESLSFATLCSLRFGTKEEMDVFQARQEIRATDLAPVVRRQYLIQNESMRKLEPLQGRLANLQIPKDNPDLRLMQLHRQGNTDTDTVIVEYRRYETELHQKLGRTLRPGEIAHNDYLRKVKTTMRNLAGLLHDLSLEGNDDSNEERLSSRLNYFPCLGFLEETERSRFAFLFRLPKELSFDSAARLRSLSTYIDNFKESHAPSRTTPQLEERFFLAYNICQAVLNFHSYGWVHKSIRSSNIILVPRNSDTAETSSQGNFQNFIPYLKGFEFSRPDQGNSSRSARSDPVTNLYRHPARQDDPTEGFNKEHDLYAVGVVLLEIGMWKTIYTVYKSQLEGPQKWDATKVKDQMMTLAGTRLPSEMGTRYAEAVRFCIGGFGIVQDDKDRTNLGLAFRQHVLDLLETGLKL</sequence>
<name>A0A8H3EG94_9LECA</name>
<gene>
    <name evidence="3" type="ORF">IMSHALPRED_000141</name>
</gene>
<dbReference type="PANTHER" id="PTHR37542:SF3">
    <property type="entry name" value="PRION-INHIBITION AND PROPAGATION HELO DOMAIN-CONTAINING PROTEIN"/>
    <property type="match status" value="1"/>
</dbReference>
<dbReference type="Proteomes" id="UP000664534">
    <property type="component" value="Unassembled WGS sequence"/>
</dbReference>
<dbReference type="EMBL" id="CAJPDT010000001">
    <property type="protein sequence ID" value="CAF9904679.1"/>
    <property type="molecule type" value="Genomic_DNA"/>
</dbReference>
<evidence type="ECO:0000256" key="1">
    <source>
        <dbReference type="SAM" id="MobiDB-lite"/>
    </source>
</evidence>
<comment type="caution">
    <text evidence="3">The sequence shown here is derived from an EMBL/GenBank/DDBJ whole genome shotgun (WGS) entry which is preliminary data.</text>
</comment>
<dbReference type="AlphaFoldDB" id="A0A8H3EG94"/>
<evidence type="ECO:0000313" key="4">
    <source>
        <dbReference type="Proteomes" id="UP000664534"/>
    </source>
</evidence>
<dbReference type="InterPro" id="IPR011009">
    <property type="entry name" value="Kinase-like_dom_sf"/>
</dbReference>
<evidence type="ECO:0000259" key="2">
    <source>
        <dbReference type="PROSITE" id="PS50011"/>
    </source>
</evidence>
<feature type="domain" description="Protein kinase" evidence="2">
    <location>
        <begin position="616"/>
        <end position="950"/>
    </location>
</feature>
<accession>A0A8H3EG94</accession>
<feature type="region of interest" description="Disordered" evidence="1">
    <location>
        <begin position="816"/>
        <end position="847"/>
    </location>
</feature>
<dbReference type="Gene3D" id="3.40.50.1820">
    <property type="entry name" value="alpha/beta hydrolase"/>
    <property type="match status" value="1"/>
</dbReference>
<dbReference type="Gene3D" id="1.10.510.10">
    <property type="entry name" value="Transferase(Phosphotransferase) domain 1"/>
    <property type="match status" value="1"/>
</dbReference>
<organism evidence="3 4">
    <name type="scientific">Imshaugia aleurites</name>
    <dbReference type="NCBI Taxonomy" id="172621"/>
    <lineage>
        <taxon>Eukaryota</taxon>
        <taxon>Fungi</taxon>
        <taxon>Dikarya</taxon>
        <taxon>Ascomycota</taxon>
        <taxon>Pezizomycotina</taxon>
        <taxon>Lecanoromycetes</taxon>
        <taxon>OSLEUM clade</taxon>
        <taxon>Lecanoromycetidae</taxon>
        <taxon>Lecanorales</taxon>
        <taxon>Lecanorineae</taxon>
        <taxon>Parmeliaceae</taxon>
        <taxon>Imshaugia</taxon>
    </lineage>
</organism>
<dbReference type="GO" id="GO:0004672">
    <property type="term" value="F:protein kinase activity"/>
    <property type="evidence" value="ECO:0007669"/>
    <property type="project" value="InterPro"/>
</dbReference>
<dbReference type="SUPFAM" id="SSF56112">
    <property type="entry name" value="Protein kinase-like (PK-like)"/>
    <property type="match status" value="1"/>
</dbReference>
<reference evidence="3" key="1">
    <citation type="submission" date="2021-03" db="EMBL/GenBank/DDBJ databases">
        <authorList>
            <person name="Tagirdzhanova G."/>
        </authorList>
    </citation>
    <scope>NUCLEOTIDE SEQUENCE</scope>
</reference>
<protein>
    <recommendedName>
        <fullName evidence="2">Protein kinase domain-containing protein</fullName>
    </recommendedName>
</protein>